<protein>
    <submittedName>
        <fullName evidence="7">ATP-dependent helicase</fullName>
    </submittedName>
</protein>
<dbReference type="InterPro" id="IPR001650">
    <property type="entry name" value="Helicase_C-like"/>
</dbReference>
<reference evidence="7" key="2">
    <citation type="submission" date="2020-09" db="EMBL/GenBank/DDBJ databases">
        <authorList>
            <person name="Sun Q."/>
            <person name="Zhou Y."/>
        </authorList>
    </citation>
    <scope>NUCLEOTIDE SEQUENCE</scope>
    <source>
        <strain evidence="7">CGMCC 1.16548</strain>
    </source>
</reference>
<dbReference type="GO" id="GO:0003723">
    <property type="term" value="F:RNA binding"/>
    <property type="evidence" value="ECO:0007669"/>
    <property type="project" value="TreeGrafter"/>
</dbReference>
<dbReference type="GO" id="GO:0005524">
    <property type="term" value="F:ATP binding"/>
    <property type="evidence" value="ECO:0007669"/>
    <property type="project" value="UniProtKB-KW"/>
</dbReference>
<evidence type="ECO:0000259" key="5">
    <source>
        <dbReference type="PROSITE" id="PS51192"/>
    </source>
</evidence>
<dbReference type="Pfam" id="PF00270">
    <property type="entry name" value="DEAD"/>
    <property type="match status" value="1"/>
</dbReference>
<dbReference type="RefSeq" id="WP_191283927.1">
    <property type="nucleotide sequence ID" value="NZ_BNAI01000007.1"/>
</dbReference>
<accession>A0A8J3GRZ1</accession>
<dbReference type="InterPro" id="IPR024590">
    <property type="entry name" value="HrpA_C"/>
</dbReference>
<gene>
    <name evidence="7" type="primary">hrpA</name>
    <name evidence="7" type="ORF">GCM10011600_25560</name>
</gene>
<keyword evidence="4" id="KW-0067">ATP-binding</keyword>
<dbReference type="InterPro" id="IPR010222">
    <property type="entry name" value="RNA_helicase_HrpA"/>
</dbReference>
<dbReference type="AlphaFoldDB" id="A0A8J3GRZ1"/>
<dbReference type="PROSITE" id="PS51194">
    <property type="entry name" value="HELICASE_CTER"/>
    <property type="match status" value="1"/>
</dbReference>
<dbReference type="SMART" id="SM00490">
    <property type="entry name" value="HELICc"/>
    <property type="match status" value="1"/>
</dbReference>
<dbReference type="GO" id="GO:0016787">
    <property type="term" value="F:hydrolase activity"/>
    <property type="evidence" value="ECO:0007669"/>
    <property type="project" value="UniProtKB-KW"/>
</dbReference>
<comment type="caution">
    <text evidence="7">The sequence shown here is derived from an EMBL/GenBank/DDBJ whole genome shotgun (WGS) entry which is preliminary data.</text>
</comment>
<dbReference type="SMART" id="SM00382">
    <property type="entry name" value="AAA"/>
    <property type="match status" value="1"/>
</dbReference>
<dbReference type="InterPro" id="IPR007502">
    <property type="entry name" value="Helicase-assoc_dom"/>
</dbReference>
<dbReference type="InterPro" id="IPR003593">
    <property type="entry name" value="AAA+_ATPase"/>
</dbReference>
<evidence type="ECO:0000256" key="2">
    <source>
        <dbReference type="ARBA" id="ARBA00022801"/>
    </source>
</evidence>
<dbReference type="Pfam" id="PF11898">
    <property type="entry name" value="DUF3418"/>
    <property type="match status" value="1"/>
</dbReference>
<dbReference type="InterPro" id="IPR011545">
    <property type="entry name" value="DEAD/DEAH_box_helicase_dom"/>
</dbReference>
<evidence type="ECO:0000313" key="8">
    <source>
        <dbReference type="Proteomes" id="UP000617531"/>
    </source>
</evidence>
<dbReference type="InterPro" id="IPR027417">
    <property type="entry name" value="P-loop_NTPase"/>
</dbReference>
<keyword evidence="1" id="KW-0547">Nucleotide-binding</keyword>
<dbReference type="Pfam" id="PF00271">
    <property type="entry name" value="Helicase_C"/>
    <property type="match status" value="1"/>
</dbReference>
<dbReference type="Gene3D" id="1.20.120.1080">
    <property type="match status" value="1"/>
</dbReference>
<dbReference type="PANTHER" id="PTHR18934">
    <property type="entry name" value="ATP-DEPENDENT RNA HELICASE"/>
    <property type="match status" value="1"/>
</dbReference>
<evidence type="ECO:0000256" key="3">
    <source>
        <dbReference type="ARBA" id="ARBA00022806"/>
    </source>
</evidence>
<keyword evidence="3 7" id="KW-0347">Helicase</keyword>
<dbReference type="NCBIfam" id="NF008348">
    <property type="entry name" value="PRK11131.1"/>
    <property type="match status" value="1"/>
</dbReference>
<evidence type="ECO:0000259" key="6">
    <source>
        <dbReference type="PROSITE" id="PS51194"/>
    </source>
</evidence>
<organism evidence="7 8">
    <name type="scientific">Pseudolysinimonas yzui</name>
    <dbReference type="NCBI Taxonomy" id="2708254"/>
    <lineage>
        <taxon>Bacteria</taxon>
        <taxon>Bacillati</taxon>
        <taxon>Actinomycetota</taxon>
        <taxon>Actinomycetes</taxon>
        <taxon>Micrococcales</taxon>
        <taxon>Microbacteriaceae</taxon>
        <taxon>Pseudolysinimonas</taxon>
    </lineage>
</organism>
<reference evidence="7" key="1">
    <citation type="journal article" date="2014" name="Int. J. Syst. Evol. Microbiol.">
        <title>Complete genome sequence of Corynebacterium casei LMG S-19264T (=DSM 44701T), isolated from a smear-ripened cheese.</title>
        <authorList>
            <consortium name="US DOE Joint Genome Institute (JGI-PGF)"/>
            <person name="Walter F."/>
            <person name="Albersmeier A."/>
            <person name="Kalinowski J."/>
            <person name="Ruckert C."/>
        </authorList>
    </citation>
    <scope>NUCLEOTIDE SEQUENCE</scope>
    <source>
        <strain evidence="7">CGMCC 1.16548</strain>
    </source>
</reference>
<dbReference type="InterPro" id="IPR011709">
    <property type="entry name" value="DEAD-box_helicase_OB_fold"/>
</dbReference>
<dbReference type="Pfam" id="PF21010">
    <property type="entry name" value="HA2_C"/>
    <property type="match status" value="1"/>
</dbReference>
<feature type="domain" description="Helicase C-terminal" evidence="6">
    <location>
        <begin position="223"/>
        <end position="392"/>
    </location>
</feature>
<dbReference type="PROSITE" id="PS51192">
    <property type="entry name" value="HELICASE_ATP_BIND_1"/>
    <property type="match status" value="1"/>
</dbReference>
<dbReference type="EMBL" id="BNAI01000007">
    <property type="protein sequence ID" value="GHF23350.1"/>
    <property type="molecule type" value="Genomic_DNA"/>
</dbReference>
<name>A0A8J3GRZ1_9MICO</name>
<evidence type="ECO:0000256" key="4">
    <source>
        <dbReference type="ARBA" id="ARBA00022840"/>
    </source>
</evidence>
<dbReference type="PANTHER" id="PTHR18934:SF99">
    <property type="entry name" value="ATP-DEPENDENT RNA HELICASE DHX37-RELATED"/>
    <property type="match status" value="1"/>
</dbReference>
<dbReference type="Pfam" id="PF07717">
    <property type="entry name" value="OB_NTP_bind"/>
    <property type="match status" value="1"/>
</dbReference>
<evidence type="ECO:0000256" key="1">
    <source>
        <dbReference type="ARBA" id="ARBA00022741"/>
    </source>
</evidence>
<keyword evidence="8" id="KW-1185">Reference proteome</keyword>
<dbReference type="Proteomes" id="UP000617531">
    <property type="component" value="Unassembled WGS sequence"/>
</dbReference>
<dbReference type="InterPro" id="IPR014001">
    <property type="entry name" value="Helicase_ATP-bd"/>
</dbReference>
<dbReference type="FunFam" id="1.20.120.1080:FF:000005">
    <property type="entry name" value="ATP-dependent helicase HrpA"/>
    <property type="match status" value="1"/>
</dbReference>
<feature type="domain" description="Helicase ATP-binding" evidence="5">
    <location>
        <begin position="24"/>
        <end position="171"/>
    </location>
</feature>
<evidence type="ECO:0000313" key="7">
    <source>
        <dbReference type="EMBL" id="GHF23350.1"/>
    </source>
</evidence>
<dbReference type="GO" id="GO:0003724">
    <property type="term" value="F:RNA helicase activity"/>
    <property type="evidence" value="ECO:0007669"/>
    <property type="project" value="InterPro"/>
</dbReference>
<proteinExistence type="predicted"/>
<dbReference type="Gene3D" id="3.40.50.300">
    <property type="entry name" value="P-loop containing nucleotide triphosphate hydrolases"/>
    <property type="match status" value="2"/>
</dbReference>
<dbReference type="NCBIfam" id="TIGR01967">
    <property type="entry name" value="DEAH_box_HrpA"/>
    <property type="match status" value="1"/>
</dbReference>
<dbReference type="SUPFAM" id="SSF52540">
    <property type="entry name" value="P-loop containing nucleoside triphosphate hydrolases"/>
    <property type="match status" value="1"/>
</dbReference>
<dbReference type="CDD" id="cd18791">
    <property type="entry name" value="SF2_C_RHA"/>
    <property type="match status" value="1"/>
</dbReference>
<dbReference type="SMART" id="SM00487">
    <property type="entry name" value="DEXDc"/>
    <property type="match status" value="1"/>
</dbReference>
<sequence length="1238" mass="136143">MSPADLAITYPPELPVSQVRDEIARVIAANQVVIIAGETGSGKTTQLPKICLDLGRERIGHTQPRRIAARSVAERIASELGVELGGVVGYQVRFDDRSARDTRVKLMTDGVLLAELQRDRELRRYDTIIIDEAHERSLTIDFLLGYLAQLLPRRPDLKVIVTSATIDPESFARHFASPDGTPAPIVEVSGRTYPVDIRYRPLVSERMDDEEGEPVEDLDYLQGIAAALDELAREPDGDVLVFLSGEAEIRDAQDALGGRAHTEIVPLYGRLSSAEQHRVFDTKRPPGIRRRVVLATNVAETSLTVPGIKYVVDAGTARISRYSPRAKVQRLPIEAISQASANQRSGRAGRTSDGIAIRLYAEDDFAKRPAFTDPEILRTDLAAVILQMMTLGLGDIAAFPFLQPPDSRGVRDGLDLLAELGAVADGRLTNTGRMLAQLPVDVRFARMLIEAKRHGVVREVAAIVAGLSIQDPRERPLEKRAQADQQHARFVDPTSDFVTLLNLWNHLEKEQRERSSSAFRRMCKAEYLNYLRVREWHDLYRQVVRAAKPLGLVPGSPSTDADGIHRSLLAGLLSRLGMRDREKRDFLGARGQRFQVFPGSALAKKTPEFVMAAELVETSRLFARTVAAIDPAWAEKLAGDLAKRSYSEPHWAKKQGSAVAFERVTLFGLPIVARRTVQLGRIDPVEARELFLRHALIEGDWPFVIRGNALYDFDHANRALRAELAEVEERTRRRDILADDEAVIEFYDARIPREITDVRAFERWWKDARATTPELLTMTRADLLDEDDDALDADAFPDRIGDYALRYRFEPGAPDDGVTVEIPVERLATVDGAAFEWLVPGLREELITALLKALPKAIRKNVVPAADWARRLLPTLNLDEPLLPALAAAIRAATHTVVDPAAFELDRVPANLRMTYAAVDRGGKRLGASKSLPELRERFAEKTRATVAKVTARATPGRDLERTGITTWDLDPLPAMVEAGGVRGYPALVDAGAAVAVRVFATEEEALTAHPRGVLRLLALTVPNPVGYVRDHLTGPEKLALAASPYPSTAALWDDALLATLAATAGDRAPRDRAAFEALRLEVSAGLVDALFDTVALIAKVLTAAREVDRAIAAASSLAFMGPLTDARGQLQALVHPGFAGIAGLPRLRRMPVYLAGILHRVARLSDNPGRDRAWQTEVEQAETLYLDAGGTLPLAATTPARLADVRWMLEELRLSLFAQHLGAAGPVSVQRIRKALS</sequence>
<dbReference type="SMART" id="SM00847">
    <property type="entry name" value="HA2"/>
    <property type="match status" value="1"/>
</dbReference>
<keyword evidence="2" id="KW-0378">Hydrolase</keyword>